<feature type="non-terminal residue" evidence="2">
    <location>
        <position position="140"/>
    </location>
</feature>
<protein>
    <submittedName>
        <fullName evidence="2">Putative elicitin protein RAM2E</fullName>
    </submittedName>
</protein>
<keyword evidence="1" id="KW-0472">Membrane</keyword>
<keyword evidence="1" id="KW-0812">Transmembrane</keyword>
<reference evidence="2" key="2">
    <citation type="journal article" date="2006" name="Mol. Biol. Evol.">
        <title>Ancient origin of elicitin gene clusters in Phytophthora genomes.</title>
        <authorList>
            <person name="Jiang R.H."/>
            <person name="Tyler B.M."/>
            <person name="Whisson S.C."/>
            <person name="Hardham A.R."/>
            <person name="Govers F."/>
        </authorList>
    </citation>
    <scope>NUCLEOTIDE SEQUENCE</scope>
    <source>
        <strain evidence="2">UCD-Pr4</strain>
    </source>
</reference>
<sequence length="140" mass="14070">MAVCVVDVVEFEVVAAGVTAGVSVVAAGASVVVVVVVGAVVAAGAAVVAAGASVAVAALEAVDVVVVEDEEHLLEKPLTRSYTLSTSPLVGTVRSQSGGFSAATDSMSDWQLSDAHISTYWASSGSDVEYSRLKPESSEQ</sequence>
<accession>Q2N098</accession>
<name>Q2N098_PHYRM</name>
<feature type="transmembrane region" description="Helical" evidence="1">
    <location>
        <begin position="20"/>
        <end position="49"/>
    </location>
</feature>
<evidence type="ECO:0000256" key="1">
    <source>
        <dbReference type="SAM" id="Phobius"/>
    </source>
</evidence>
<dbReference type="AlphaFoldDB" id="Q2N098"/>
<evidence type="ECO:0000313" key="2">
    <source>
        <dbReference type="EMBL" id="ABB55982.1"/>
    </source>
</evidence>
<proteinExistence type="predicted"/>
<dbReference type="EMBL" id="DQ229227">
    <property type="protein sequence ID" value="ABB55982.1"/>
    <property type="molecule type" value="Genomic_DNA"/>
</dbReference>
<organism evidence="2">
    <name type="scientific">Phytophthora ramorum</name>
    <name type="common">Sudden oak death agent</name>
    <dbReference type="NCBI Taxonomy" id="164328"/>
    <lineage>
        <taxon>Eukaryota</taxon>
        <taxon>Sar</taxon>
        <taxon>Stramenopiles</taxon>
        <taxon>Oomycota</taxon>
        <taxon>Peronosporomycetes</taxon>
        <taxon>Peronosporales</taxon>
        <taxon>Peronosporaceae</taxon>
        <taxon>Phytophthora</taxon>
    </lineage>
</organism>
<reference evidence="2" key="1">
    <citation type="submission" date="2005-09" db="EMBL/GenBank/DDBJ databases">
        <authorList>
            <person name="Jiang R.H.Y."/>
            <person name="Tyler B.M."/>
            <person name="Whisson S.C."/>
            <person name="Hardham A.R."/>
            <person name="Govers F."/>
        </authorList>
    </citation>
    <scope>NUCLEOTIDE SEQUENCE</scope>
    <source>
        <strain evidence="2">UCD-Pr4</strain>
    </source>
</reference>
<keyword evidence="1" id="KW-1133">Transmembrane helix</keyword>